<feature type="compositionally biased region" description="Low complexity" evidence="5">
    <location>
        <begin position="9"/>
        <end position="19"/>
    </location>
</feature>
<proteinExistence type="predicted"/>
<evidence type="ECO:0000313" key="6">
    <source>
        <dbReference type="EMBL" id="ODH39440.1"/>
    </source>
</evidence>
<dbReference type="GO" id="GO:0000124">
    <property type="term" value="C:SAGA complex"/>
    <property type="evidence" value="ECO:0007669"/>
    <property type="project" value="TreeGrafter"/>
</dbReference>
<accession>A0A1D2JK80</accession>
<keyword evidence="2" id="KW-0805">Transcription regulation</keyword>
<name>A0A1D2JK80_PARBR</name>
<organism evidence="6 7">
    <name type="scientific">Paracoccidioides brasiliensis</name>
    <dbReference type="NCBI Taxonomy" id="121759"/>
    <lineage>
        <taxon>Eukaryota</taxon>
        <taxon>Fungi</taxon>
        <taxon>Dikarya</taxon>
        <taxon>Ascomycota</taxon>
        <taxon>Pezizomycotina</taxon>
        <taxon>Eurotiomycetes</taxon>
        <taxon>Eurotiomycetidae</taxon>
        <taxon>Onygenales</taxon>
        <taxon>Ajellomycetaceae</taxon>
        <taxon>Paracoccidioides</taxon>
    </lineage>
</organism>
<evidence type="ECO:0000256" key="3">
    <source>
        <dbReference type="ARBA" id="ARBA00023163"/>
    </source>
</evidence>
<reference evidence="6 7" key="1">
    <citation type="submission" date="2016-06" db="EMBL/GenBank/DDBJ databases">
        <authorList>
            <person name="Kjaerup R.B."/>
            <person name="Dalgaard T.S."/>
            <person name="Juul-Madsen H.R."/>
        </authorList>
    </citation>
    <scope>NUCLEOTIDE SEQUENCE [LARGE SCALE GENOMIC DNA]</scope>
    <source>
        <strain evidence="6 7">Pb300</strain>
    </source>
</reference>
<dbReference type="Pfam" id="PF12767">
    <property type="entry name" value="SAGA-Tad1"/>
    <property type="match status" value="1"/>
</dbReference>
<dbReference type="Proteomes" id="UP000242814">
    <property type="component" value="Unassembled WGS sequence"/>
</dbReference>
<dbReference type="EMBL" id="LZYO01000052">
    <property type="protein sequence ID" value="ODH39440.1"/>
    <property type="molecule type" value="Genomic_DNA"/>
</dbReference>
<evidence type="ECO:0000256" key="4">
    <source>
        <dbReference type="ARBA" id="ARBA00023242"/>
    </source>
</evidence>
<dbReference type="InterPro" id="IPR024738">
    <property type="entry name" value="Hfi1/Tada1"/>
</dbReference>
<dbReference type="GO" id="GO:0006357">
    <property type="term" value="P:regulation of transcription by RNA polymerase II"/>
    <property type="evidence" value="ECO:0007669"/>
    <property type="project" value="TreeGrafter"/>
</dbReference>
<keyword evidence="3" id="KW-0804">Transcription</keyword>
<dbReference type="GO" id="GO:0003713">
    <property type="term" value="F:transcription coactivator activity"/>
    <property type="evidence" value="ECO:0007669"/>
    <property type="project" value="TreeGrafter"/>
</dbReference>
<protein>
    <recommendedName>
        <fullName evidence="8">Transcriptional coactivator HFI1/ADA1</fullName>
    </recommendedName>
</protein>
<evidence type="ECO:0000256" key="5">
    <source>
        <dbReference type="SAM" id="MobiDB-lite"/>
    </source>
</evidence>
<gene>
    <name evidence="6" type="ORF">ACO22_01897</name>
</gene>
<evidence type="ECO:0000256" key="1">
    <source>
        <dbReference type="ARBA" id="ARBA00004123"/>
    </source>
</evidence>
<evidence type="ECO:0000313" key="7">
    <source>
        <dbReference type="Proteomes" id="UP000242814"/>
    </source>
</evidence>
<dbReference type="AlphaFoldDB" id="A0A1D2JK80"/>
<keyword evidence="4" id="KW-0539">Nucleus</keyword>
<evidence type="ECO:0008006" key="8">
    <source>
        <dbReference type="Google" id="ProtNLM"/>
    </source>
</evidence>
<comment type="caution">
    <text evidence="6">The sequence shown here is derived from an EMBL/GenBank/DDBJ whole genome shotgun (WGS) entry which is preliminary data.</text>
</comment>
<dbReference type="VEuPathDB" id="FungiDB:PABG_01255"/>
<dbReference type="PANTHER" id="PTHR21277:SF5">
    <property type="entry name" value="TRANSCRIPTIONAL ADAPTER 1"/>
    <property type="match status" value="1"/>
</dbReference>
<sequence>MQIDPAALTGTNSSSTSSTVPAIKHPIAPPPVTTQKTAKALISVPRLDLEPVYTELKAAIGIHWTEYKETIALFLIGHLNQNEFALRVDHFLSSDPKIEHLHNNFVCAIIGNLTRDLPDHGVASWVSANDKPTVVSKPVSGDAAEQRLKTEIKQLPPKERRRLKAIPEPDPHSIPNPLEEYHQAKQIRLPDQIPASAGGLNKTNWELEIRKRYAQPLASEIGEFPDADSIFARMVPICYEESVVNGASFPCAVFMSIATENFVKEFLSTVFSRTRLNGPSGTINGTMTRKYRRQLEREEMAFTRGELVKHSTSGFLPVEAKEASTRQALGVPDLRLALELGGGLLGHMPLVVDEILGGYVEEELEAERQDYMESISQISNNVNGVDGFSDEMDTDEADWDWDGASSKDRMQLANLLDDCLSMAA</sequence>
<dbReference type="GO" id="GO:0005634">
    <property type="term" value="C:nucleus"/>
    <property type="evidence" value="ECO:0007669"/>
    <property type="project" value="UniProtKB-SubCell"/>
</dbReference>
<dbReference type="PANTHER" id="PTHR21277">
    <property type="entry name" value="TRANSCRIPTIONAL ADAPTER 1"/>
    <property type="match status" value="1"/>
</dbReference>
<comment type="subcellular location">
    <subcellularLocation>
        <location evidence="1">Nucleus</location>
    </subcellularLocation>
</comment>
<dbReference type="VEuPathDB" id="FungiDB:PADG_03831"/>
<feature type="region of interest" description="Disordered" evidence="5">
    <location>
        <begin position="1"/>
        <end position="29"/>
    </location>
</feature>
<evidence type="ECO:0000256" key="2">
    <source>
        <dbReference type="ARBA" id="ARBA00023015"/>
    </source>
</evidence>
<dbReference type="OMA" id="EMAFTRG"/>